<dbReference type="Gramene" id="KMS94850">
    <property type="protein sequence ID" value="KMS94850"/>
    <property type="gene ID" value="BVRB_014720"/>
</dbReference>
<dbReference type="Proteomes" id="UP000035740">
    <property type="component" value="Unassembled WGS sequence"/>
</dbReference>
<feature type="chain" id="PRO_5005296686" evidence="1">
    <location>
        <begin position="22"/>
        <end position="35"/>
    </location>
</feature>
<feature type="signal peptide" evidence="1">
    <location>
        <begin position="1"/>
        <end position="21"/>
    </location>
</feature>
<proteinExistence type="predicted"/>
<evidence type="ECO:0000313" key="3">
    <source>
        <dbReference type="Proteomes" id="UP000035740"/>
    </source>
</evidence>
<organism evidence="2 3">
    <name type="scientific">Beta vulgaris subsp. vulgaris</name>
    <name type="common">Beet</name>
    <dbReference type="NCBI Taxonomy" id="3555"/>
    <lineage>
        <taxon>Eukaryota</taxon>
        <taxon>Viridiplantae</taxon>
        <taxon>Streptophyta</taxon>
        <taxon>Embryophyta</taxon>
        <taxon>Tracheophyta</taxon>
        <taxon>Spermatophyta</taxon>
        <taxon>Magnoliopsida</taxon>
        <taxon>eudicotyledons</taxon>
        <taxon>Gunneridae</taxon>
        <taxon>Pentapetalae</taxon>
        <taxon>Caryophyllales</taxon>
        <taxon>Chenopodiaceae</taxon>
        <taxon>Betoideae</taxon>
        <taxon>Beta</taxon>
    </lineage>
</organism>
<keyword evidence="3" id="KW-1185">Reference proteome</keyword>
<dbReference type="AlphaFoldDB" id="A0A0J8DVH3"/>
<evidence type="ECO:0000313" key="2">
    <source>
        <dbReference type="EMBL" id="KMS94850.1"/>
    </source>
</evidence>
<name>A0A0J8DVH3_BETVV</name>
<gene>
    <name evidence="2" type="ORF">BVRB_014720</name>
</gene>
<sequence>MACFWSLCFLLFIKVVVFVFASSQAMVDDDPESSL</sequence>
<accession>A0A0J8DVH3</accession>
<protein>
    <submittedName>
        <fullName evidence="2">Uncharacterized protein</fullName>
    </submittedName>
</protein>
<evidence type="ECO:0000256" key="1">
    <source>
        <dbReference type="SAM" id="SignalP"/>
    </source>
</evidence>
<keyword evidence="1" id="KW-0732">Signal</keyword>
<reference evidence="2 3" key="1">
    <citation type="journal article" date="2014" name="Nature">
        <title>The genome of the recently domesticated crop plant sugar beet (Beta vulgaris).</title>
        <authorList>
            <person name="Dohm J.C."/>
            <person name="Minoche A.E."/>
            <person name="Holtgrawe D."/>
            <person name="Capella-Gutierrez S."/>
            <person name="Zakrzewski F."/>
            <person name="Tafer H."/>
            <person name="Rupp O."/>
            <person name="Sorensen T.R."/>
            <person name="Stracke R."/>
            <person name="Reinhardt R."/>
            <person name="Goesmann A."/>
            <person name="Kraft T."/>
            <person name="Schulz B."/>
            <person name="Stadler P.F."/>
            <person name="Schmidt T."/>
            <person name="Gabaldon T."/>
            <person name="Lehrach H."/>
            <person name="Weisshaar B."/>
            <person name="Himmelbauer H."/>
        </authorList>
    </citation>
    <scope>NUCLEOTIDE SEQUENCE [LARGE SCALE GENOMIC DNA]</scope>
    <source>
        <tissue evidence="2">Taproot</tissue>
    </source>
</reference>
<dbReference type="EMBL" id="KQ090763">
    <property type="protein sequence ID" value="KMS94850.1"/>
    <property type="molecule type" value="Genomic_DNA"/>
</dbReference>